<dbReference type="PANTHER" id="PTHR43163:SF3">
    <property type="entry name" value="PEPTIDE ABC TRANSPORTER PERMEASE PROTEIN"/>
    <property type="match status" value="1"/>
</dbReference>
<feature type="transmembrane region" description="Helical" evidence="7">
    <location>
        <begin position="95"/>
        <end position="118"/>
    </location>
</feature>
<keyword evidence="10" id="KW-1185">Reference proteome</keyword>
<keyword evidence="6 7" id="KW-0472">Membrane</keyword>
<evidence type="ECO:0000256" key="3">
    <source>
        <dbReference type="ARBA" id="ARBA00022475"/>
    </source>
</evidence>
<dbReference type="SUPFAM" id="SSF161098">
    <property type="entry name" value="MetI-like"/>
    <property type="match status" value="1"/>
</dbReference>
<dbReference type="Pfam" id="PF19300">
    <property type="entry name" value="BPD_transp_1_N"/>
    <property type="match status" value="1"/>
</dbReference>
<evidence type="ECO:0000256" key="7">
    <source>
        <dbReference type="RuleBase" id="RU363032"/>
    </source>
</evidence>
<dbReference type="InterPro" id="IPR000515">
    <property type="entry name" value="MetI-like"/>
</dbReference>
<evidence type="ECO:0000256" key="6">
    <source>
        <dbReference type="ARBA" id="ARBA00023136"/>
    </source>
</evidence>
<dbReference type="PROSITE" id="PS50928">
    <property type="entry name" value="ABC_TM1"/>
    <property type="match status" value="1"/>
</dbReference>
<keyword evidence="5 7" id="KW-1133">Transmembrane helix</keyword>
<comment type="similarity">
    <text evidence="7">Belongs to the binding-protein-dependent transport system permease family.</text>
</comment>
<dbReference type="AlphaFoldDB" id="A0A5E4SBQ2"/>
<feature type="transmembrane region" description="Helical" evidence="7">
    <location>
        <begin position="281"/>
        <end position="300"/>
    </location>
</feature>
<dbReference type="RefSeq" id="WP_058376927.1">
    <property type="nucleotide sequence ID" value="NZ_CABPSF010000001.1"/>
</dbReference>
<dbReference type="Gene3D" id="1.10.3720.10">
    <property type="entry name" value="MetI-like"/>
    <property type="match status" value="1"/>
</dbReference>
<evidence type="ECO:0000256" key="4">
    <source>
        <dbReference type="ARBA" id="ARBA00022692"/>
    </source>
</evidence>
<name>A0A5E4SBQ2_9BURK</name>
<accession>A0A5E4SBQ2</accession>
<dbReference type="Proteomes" id="UP000333828">
    <property type="component" value="Unassembled WGS sequence"/>
</dbReference>
<feature type="domain" description="ABC transmembrane type-1" evidence="8">
    <location>
        <begin position="95"/>
        <end position="304"/>
    </location>
</feature>
<dbReference type="CDD" id="cd06261">
    <property type="entry name" value="TM_PBP2"/>
    <property type="match status" value="1"/>
</dbReference>
<dbReference type="EMBL" id="CABPSI010000001">
    <property type="protein sequence ID" value="VVD71449.1"/>
    <property type="molecule type" value="Genomic_DNA"/>
</dbReference>
<feature type="transmembrane region" description="Helical" evidence="7">
    <location>
        <begin position="9"/>
        <end position="30"/>
    </location>
</feature>
<feature type="transmembrane region" description="Helical" evidence="7">
    <location>
        <begin position="130"/>
        <end position="157"/>
    </location>
</feature>
<dbReference type="GO" id="GO:0005886">
    <property type="term" value="C:plasma membrane"/>
    <property type="evidence" value="ECO:0007669"/>
    <property type="project" value="UniProtKB-SubCell"/>
</dbReference>
<protein>
    <submittedName>
        <fullName evidence="9">Peptide ABC transporter</fullName>
    </submittedName>
</protein>
<evidence type="ECO:0000256" key="2">
    <source>
        <dbReference type="ARBA" id="ARBA00022448"/>
    </source>
</evidence>
<keyword evidence="4 7" id="KW-0812">Transmembrane</keyword>
<keyword evidence="3" id="KW-1003">Cell membrane</keyword>
<evidence type="ECO:0000256" key="5">
    <source>
        <dbReference type="ARBA" id="ARBA00022989"/>
    </source>
</evidence>
<dbReference type="GO" id="GO:0055085">
    <property type="term" value="P:transmembrane transport"/>
    <property type="evidence" value="ECO:0007669"/>
    <property type="project" value="InterPro"/>
</dbReference>
<comment type="subcellular location">
    <subcellularLocation>
        <location evidence="1 7">Cell membrane</location>
        <topology evidence="1 7">Multi-pass membrane protein</topology>
    </subcellularLocation>
</comment>
<reference evidence="9 10" key="1">
    <citation type="submission" date="2019-08" db="EMBL/GenBank/DDBJ databases">
        <authorList>
            <person name="Peeters C."/>
        </authorList>
    </citation>
    <scope>NUCLEOTIDE SEQUENCE [LARGE SCALE GENOMIC DNA]</scope>
    <source>
        <strain evidence="9 10">LMG 31115</strain>
    </source>
</reference>
<dbReference type="InterPro" id="IPR045621">
    <property type="entry name" value="BPD_transp_1_N"/>
</dbReference>
<evidence type="ECO:0000313" key="10">
    <source>
        <dbReference type="Proteomes" id="UP000333828"/>
    </source>
</evidence>
<organism evidence="9 10">
    <name type="scientific">Pandoraea iniqua</name>
    <dbReference type="NCBI Taxonomy" id="2508288"/>
    <lineage>
        <taxon>Bacteria</taxon>
        <taxon>Pseudomonadati</taxon>
        <taxon>Pseudomonadota</taxon>
        <taxon>Betaproteobacteria</taxon>
        <taxon>Burkholderiales</taxon>
        <taxon>Burkholderiaceae</taxon>
        <taxon>Pandoraea</taxon>
    </lineage>
</organism>
<dbReference type="Pfam" id="PF00528">
    <property type="entry name" value="BPD_transp_1"/>
    <property type="match status" value="1"/>
</dbReference>
<evidence type="ECO:0000259" key="8">
    <source>
        <dbReference type="PROSITE" id="PS50928"/>
    </source>
</evidence>
<dbReference type="InterPro" id="IPR035906">
    <property type="entry name" value="MetI-like_sf"/>
</dbReference>
<evidence type="ECO:0000256" key="1">
    <source>
        <dbReference type="ARBA" id="ARBA00004651"/>
    </source>
</evidence>
<sequence>MLRFLLSRILAATPTLLIVTVSVFVMIRLVPGDPAQLLLGDLADPVSLAAMRVKMGLDQPWTTQFWIWFSGALHGDLGTSITTGEPVRSLVWARFITSAQVVLCAVLFAALVSVPAGMIAAWKQNKLPDLLLVGGATLLVSMPAFWLGLLILLFFGLKLQWLPVVGYVSIADDWRAGMLYLVMPILTLFLHEIGVLIRMARASTLDVLRLDYVTHARAKGLSERAVLMNHVFRNSFGPTWTLIGLVLGNLLGGIAVVETVFTIPGLGRLLVDSIFARDYPVIQGCLLCVATVYVVVNLVIDLCYPLFDPRVTVQ</sequence>
<feature type="transmembrane region" description="Helical" evidence="7">
    <location>
        <begin position="240"/>
        <end position="261"/>
    </location>
</feature>
<dbReference type="PANTHER" id="PTHR43163">
    <property type="entry name" value="DIPEPTIDE TRANSPORT SYSTEM PERMEASE PROTEIN DPPB-RELATED"/>
    <property type="match status" value="1"/>
</dbReference>
<proteinExistence type="inferred from homology"/>
<gene>
    <name evidence="9" type="ORF">PIN31115_00622</name>
</gene>
<evidence type="ECO:0000313" key="9">
    <source>
        <dbReference type="EMBL" id="VVD71449.1"/>
    </source>
</evidence>
<keyword evidence="2 7" id="KW-0813">Transport</keyword>
<feature type="transmembrane region" description="Helical" evidence="7">
    <location>
        <begin position="177"/>
        <end position="197"/>
    </location>
</feature>